<evidence type="ECO:0000313" key="2">
    <source>
        <dbReference type="Proteomes" id="UP001162541"/>
    </source>
</evidence>
<dbReference type="AlphaFoldDB" id="A0AAF6BC02"/>
<protein>
    <recommendedName>
        <fullName evidence="3">PPPDE domain-containing protein</fullName>
    </recommendedName>
</protein>
<evidence type="ECO:0000313" key="1">
    <source>
        <dbReference type="EMBL" id="BBN09536.1"/>
    </source>
</evidence>
<organism evidence="1 2">
    <name type="scientific">Marchantia polymorpha subsp. ruderalis</name>
    <dbReference type="NCBI Taxonomy" id="1480154"/>
    <lineage>
        <taxon>Eukaryota</taxon>
        <taxon>Viridiplantae</taxon>
        <taxon>Streptophyta</taxon>
        <taxon>Embryophyta</taxon>
        <taxon>Marchantiophyta</taxon>
        <taxon>Marchantiopsida</taxon>
        <taxon>Marchantiidae</taxon>
        <taxon>Marchantiales</taxon>
        <taxon>Marchantiaceae</taxon>
        <taxon>Marchantia</taxon>
    </lineage>
</organism>
<dbReference type="EMBL" id="AP019869">
    <property type="protein sequence ID" value="BBN09536.1"/>
    <property type="molecule type" value="Genomic_DNA"/>
</dbReference>
<dbReference type="Proteomes" id="UP001162541">
    <property type="component" value="Chromosome 4"/>
</dbReference>
<reference evidence="2" key="1">
    <citation type="journal article" date="2020" name="Curr. Biol.">
        <title>Chromatin organization in early land plants reveals an ancestral association between H3K27me3, transposons, and constitutive heterochromatin.</title>
        <authorList>
            <person name="Montgomery S.A."/>
            <person name="Tanizawa Y."/>
            <person name="Galik B."/>
            <person name="Wang N."/>
            <person name="Ito T."/>
            <person name="Mochizuki T."/>
            <person name="Akimcheva S."/>
            <person name="Bowman J.L."/>
            <person name="Cognat V."/>
            <person name="Marechal-Drouard L."/>
            <person name="Ekker H."/>
            <person name="Hong S.F."/>
            <person name="Kohchi T."/>
            <person name="Lin S.S."/>
            <person name="Liu L.D."/>
            <person name="Nakamura Y."/>
            <person name="Valeeva L.R."/>
            <person name="Shakirov E.V."/>
            <person name="Shippen D.E."/>
            <person name="Wei W.L."/>
            <person name="Yagura M."/>
            <person name="Yamaoka S."/>
            <person name="Yamato K.T."/>
            <person name="Liu C."/>
            <person name="Berger F."/>
        </authorList>
    </citation>
    <scope>NUCLEOTIDE SEQUENCE [LARGE SCALE GENOMIC DNA]</scope>
    <source>
        <strain evidence="2">Tak-1</strain>
    </source>
</reference>
<sequence>MISFEGSKAFLAYSKKRLPGNSSSWIKEGVVQSNLHRYLTNMFKTYAFKTYSSDELMMVISSTRVERIHYCQAGLGSNRSLRSKTEDFGNDHLRWDEFSTPARGTFGNHDFIVLDLNAPRRCCGELCSHSIQFSIRAEKEGGGQGGGDPGIYINGLTRQDRHNLTLQGNIIASYNGYSTLVPLDVLVRNLYEGHDTQYNLLNNNCWVYAKAACKSVLDLLRRQAACQSGLERHQDIYNQGHYCLQSPDLYWAESIAKVEKSVLREDELQLFVAGNFSSRVRVIAILSMRHVRNLHHVIIEKWKIFRNMREFAKMMMKMKILEKDFPEFDEMMMSLGVRREFEMILERYLPVSRLSSEFYIDVSSKSKMMMSQRVRREFEMILETYLPVSKMMMSSEFDIEVSSESKMMMPSGVLRKFKMILEKHFPEFVMMSSPVMRRKFEEMISLGVRGTEGMRSWPPGPSLIGYSDTFLSDTFLRLRGMRFAVTVCGPWPLILYEPKINWSNLIYLFLTHRKSRIELISLLREILTLKTLELGESFQSLRR</sequence>
<name>A0AAF6BC02_MARPO</name>
<accession>A0AAF6BC02</accession>
<gene>
    <name evidence="1" type="ORF">Mp_4g20540</name>
</gene>
<proteinExistence type="predicted"/>
<evidence type="ECO:0008006" key="3">
    <source>
        <dbReference type="Google" id="ProtNLM"/>
    </source>
</evidence>